<dbReference type="Pfam" id="PF20116">
    <property type="entry name" value="DUF6506"/>
    <property type="match status" value="2"/>
</dbReference>
<sequence length="197" mass="20326">MAGDRAIIFRAEDAADGEAAVPPVVSKGSDGTTTHILTAPTPAAAAALAAEYADRGVTRVQLCGATGYPWLAEVEAAVRGRARVDTVLFGFESLLGIARYKERAIAGEAQRDLFLYVLPGADPAEDRFVRTAGPNTSTFVAVPEPGAGAAVVAESAEFADGLGLIELYGDWDGDAVAAVIRAVDERVPVGIAVSSRP</sequence>
<dbReference type="RefSeq" id="WP_146483056.1">
    <property type="nucleotide sequence ID" value="NZ_CP042266.1"/>
</dbReference>
<dbReference type="EMBL" id="CP042266">
    <property type="protein sequence ID" value="QDY79771.1"/>
    <property type="molecule type" value="Genomic_DNA"/>
</dbReference>
<gene>
    <name evidence="1" type="ORF">FQU76_28195</name>
</gene>
<evidence type="ECO:0000313" key="2">
    <source>
        <dbReference type="Proteomes" id="UP000320580"/>
    </source>
</evidence>
<evidence type="ECO:0000313" key="1">
    <source>
        <dbReference type="EMBL" id="QDY79771.1"/>
    </source>
</evidence>
<keyword evidence="2" id="KW-1185">Reference proteome</keyword>
<dbReference type="KEGG" id="sqz:FQU76_28195"/>
<organism evidence="1 2">
    <name type="scientific">Streptomyces qinzhouensis</name>
    <dbReference type="NCBI Taxonomy" id="2599401"/>
    <lineage>
        <taxon>Bacteria</taxon>
        <taxon>Bacillati</taxon>
        <taxon>Actinomycetota</taxon>
        <taxon>Actinomycetes</taxon>
        <taxon>Kitasatosporales</taxon>
        <taxon>Streptomycetaceae</taxon>
        <taxon>Streptomyces</taxon>
    </lineage>
</organism>
<accession>A0A5B8JIQ8</accession>
<proteinExistence type="predicted"/>
<dbReference type="InterPro" id="IPR045441">
    <property type="entry name" value="DUF6506"/>
</dbReference>
<dbReference type="OrthoDB" id="8595161at2"/>
<name>A0A5B8JIQ8_9ACTN</name>
<dbReference type="Proteomes" id="UP000320580">
    <property type="component" value="Chromosome"/>
</dbReference>
<protein>
    <submittedName>
        <fullName evidence="1">Uncharacterized protein</fullName>
    </submittedName>
</protein>
<dbReference type="AlphaFoldDB" id="A0A5B8JIQ8"/>
<reference evidence="1 2" key="1">
    <citation type="submission" date="2019-07" db="EMBL/GenBank/DDBJ databases">
        <authorList>
            <person name="Zhu P."/>
        </authorList>
    </citation>
    <scope>NUCLEOTIDE SEQUENCE [LARGE SCALE GENOMIC DNA]</scope>
    <source>
        <strain evidence="1 2">SSL-25</strain>
    </source>
</reference>